<sequence>MDPPPLTASSPTADTAWAVVLHGPPRPRSWLRRAHHAPFPAVAGLLARAVTGDARGVRRRYLFGSAGHAHAFAARHGAADVRPVVDEPFDRPVIIVAPPRSGGTLLFDALAGHPEVCALPGESEAVIEGVPELHPAARGYRSHALTAAHARDAGRIVRWGLRADLPPGGARLVERTPENCLRLPFLLAALPGAYVVLLRRDPKETVASMVAAWRDPRFVNVPELPGWSRGPWHLLLPDGWRRLDGAEPGVVAAHQWAAAVDAVLDARPLVPDGRWIDVDYADLIRSPGAVLGALGERLGLSRRETPADLPLSPTAISPPVAGKWRRTPGFRPSVLDAHAATLRRLPQESTMIRPRPARPVLFASLLRDVPEVELARPRLAASATLQTGVSIPLALAGRTRFRERFLPGHPVLWVADRAGCLWPYWLEEADFLPVRALLSGTLAPLELPARLRGRLAGAGALVEPGERDGFADAAKRFAGDGLCALDEVLPVAVRLGLARYYEQLIERGGWELGDAQVAGRYGRQNEPISRFVHHQLVHLVRRVAAEPVRPSYSYVSAYRSGAVLERHVDREQCEFTLSVLLEERGPGIGVGWPLRFDLPSGTVALTQRPGQGVLFRGTRLPHHRPELPPGNAHTSLLFHYVPAAFRRTLY</sequence>
<dbReference type="Proteomes" id="UP000696294">
    <property type="component" value="Unassembled WGS sequence"/>
</dbReference>
<evidence type="ECO:0000313" key="1">
    <source>
        <dbReference type="EMBL" id="NJP88836.1"/>
    </source>
</evidence>
<proteinExistence type="predicted"/>
<keyword evidence="2" id="KW-1185">Reference proteome</keyword>
<dbReference type="RefSeq" id="WP_168007218.1">
    <property type="nucleotide sequence ID" value="NZ_JAATEP010000002.1"/>
</dbReference>
<name>A0ABX1B0Z7_9ACTN</name>
<dbReference type="InterPro" id="IPR027417">
    <property type="entry name" value="P-loop_NTPase"/>
</dbReference>
<organism evidence="1 2">
    <name type="scientific">Nonomuraea composti</name>
    <dbReference type="NCBI Taxonomy" id="2720023"/>
    <lineage>
        <taxon>Bacteria</taxon>
        <taxon>Bacillati</taxon>
        <taxon>Actinomycetota</taxon>
        <taxon>Actinomycetes</taxon>
        <taxon>Streptosporangiales</taxon>
        <taxon>Streptosporangiaceae</taxon>
        <taxon>Nonomuraea</taxon>
    </lineage>
</organism>
<reference evidence="1 2" key="1">
    <citation type="submission" date="2020-03" db="EMBL/GenBank/DDBJ databases">
        <title>WGS of actinomycetes isolated from Thailand.</title>
        <authorList>
            <person name="Thawai C."/>
        </authorList>
    </citation>
    <scope>NUCLEOTIDE SEQUENCE [LARGE SCALE GENOMIC DNA]</scope>
    <source>
        <strain evidence="1 2">FMUSA5-5</strain>
    </source>
</reference>
<comment type="caution">
    <text evidence="1">The sequence shown here is derived from an EMBL/GenBank/DDBJ whole genome shotgun (WGS) entry which is preliminary data.</text>
</comment>
<dbReference type="Gene3D" id="3.40.50.300">
    <property type="entry name" value="P-loop containing nucleotide triphosphate hydrolases"/>
    <property type="match status" value="1"/>
</dbReference>
<accession>A0ABX1B0Z7</accession>
<evidence type="ECO:0000313" key="2">
    <source>
        <dbReference type="Proteomes" id="UP000696294"/>
    </source>
</evidence>
<dbReference type="EMBL" id="JAATEP010000002">
    <property type="protein sequence ID" value="NJP88836.1"/>
    <property type="molecule type" value="Genomic_DNA"/>
</dbReference>
<dbReference type="Pfam" id="PF13469">
    <property type="entry name" value="Sulfotransfer_3"/>
    <property type="match status" value="1"/>
</dbReference>
<dbReference type="SUPFAM" id="SSF52540">
    <property type="entry name" value="P-loop containing nucleoside triphosphate hydrolases"/>
    <property type="match status" value="1"/>
</dbReference>
<gene>
    <name evidence="1" type="ORF">HCN51_05085</name>
</gene>
<protein>
    <submittedName>
        <fullName evidence="1">Sulfotransferase</fullName>
    </submittedName>
</protein>